<gene>
    <name evidence="2" type="ORF">QUF54_05625</name>
</gene>
<dbReference type="Gene3D" id="1.20.120.330">
    <property type="entry name" value="Nucleotidyltransferases domain 2"/>
    <property type="match status" value="1"/>
</dbReference>
<feature type="domain" description="HEPN" evidence="1">
    <location>
        <begin position="11"/>
        <end position="46"/>
    </location>
</feature>
<dbReference type="Pfam" id="PF05168">
    <property type="entry name" value="HEPN"/>
    <property type="match status" value="1"/>
</dbReference>
<dbReference type="InterPro" id="IPR007842">
    <property type="entry name" value="HEPN_dom"/>
</dbReference>
<dbReference type="Proteomes" id="UP001171945">
    <property type="component" value="Unassembled WGS sequence"/>
</dbReference>
<dbReference type="EMBL" id="JAUCGM010000301">
    <property type="protein sequence ID" value="MDM8562817.1"/>
    <property type="molecule type" value="Genomic_DNA"/>
</dbReference>
<dbReference type="SUPFAM" id="SSF81593">
    <property type="entry name" value="Nucleotidyltransferase substrate binding subunit/domain"/>
    <property type="match status" value="1"/>
</dbReference>
<evidence type="ECO:0000313" key="3">
    <source>
        <dbReference type="Proteomes" id="UP001171945"/>
    </source>
</evidence>
<evidence type="ECO:0000313" key="2">
    <source>
        <dbReference type="EMBL" id="MDM8562817.1"/>
    </source>
</evidence>
<reference evidence="2" key="1">
    <citation type="submission" date="2023-06" db="EMBL/GenBank/DDBJ databases">
        <title>Uncultivated large filamentous bacteria from sulfidic sediments reveal new species and different genomic features in energy metabolism and defense.</title>
        <authorList>
            <person name="Fonseca A."/>
        </authorList>
    </citation>
    <scope>NUCLEOTIDE SEQUENCE</scope>
    <source>
        <strain evidence="2">HSG4</strain>
    </source>
</reference>
<sequence length="168" mass="19728">MATKTELRILAKARLKEAQILFEAKRYDAATYLCGYAMELALKARIGQTLGYIHFPQSNKEFLQMTCKIAEKSLKSKRFQKLYRINPNDFCALYEKYFQNPRFLKVHDLLTLLKFSGVIEKIKNHFSIEWSIVEKWNPEIRYKPVGSYTRQTTQDMLTSTQVLMTALK</sequence>
<comment type="caution">
    <text evidence="2">The sequence shown here is derived from an EMBL/GenBank/DDBJ whole genome shotgun (WGS) entry which is preliminary data.</text>
</comment>
<name>A0ABT7VTC8_9GAMM</name>
<protein>
    <submittedName>
        <fullName evidence="2">HEPN domain-containing protein</fullName>
    </submittedName>
</protein>
<evidence type="ECO:0000259" key="1">
    <source>
        <dbReference type="Pfam" id="PF05168"/>
    </source>
</evidence>
<organism evidence="2 3">
    <name type="scientific">Candidatus Marithioploca araucensis</name>
    <dbReference type="NCBI Taxonomy" id="70273"/>
    <lineage>
        <taxon>Bacteria</taxon>
        <taxon>Pseudomonadati</taxon>
        <taxon>Pseudomonadota</taxon>
        <taxon>Gammaproteobacteria</taxon>
        <taxon>Thiotrichales</taxon>
        <taxon>Thiotrichaceae</taxon>
        <taxon>Candidatus Marithioploca</taxon>
    </lineage>
</organism>
<accession>A0ABT7VTC8</accession>
<keyword evidence="3" id="KW-1185">Reference proteome</keyword>
<proteinExistence type="predicted"/>